<name>A0A1H3A427_ACIFE</name>
<comment type="caution">
    <text evidence="1">The sequence shown here is derived from an EMBL/GenBank/DDBJ whole genome shotgun (WGS) entry which is preliminary data.</text>
</comment>
<sequence>MDEEKIRSYLERQEFIGFRVRQEELDHPEQLQRYFQLLEYVGSHPALARKFCSRWGLSFGEDCGSTLWTNPAAVAFVEKMADAFPFLFFLAEKEGETLKLLVMLTCQSDRVEGDNLSLDPEKFNRFLKQQLKGLLLLSEKAGLSPENAQGLIQNIYEYFGLSD</sequence>
<organism evidence="1 2">
    <name type="scientific">Acidaminococcus fermentans</name>
    <dbReference type="NCBI Taxonomy" id="905"/>
    <lineage>
        <taxon>Bacteria</taxon>
        <taxon>Bacillati</taxon>
        <taxon>Bacillota</taxon>
        <taxon>Negativicutes</taxon>
        <taxon>Acidaminococcales</taxon>
        <taxon>Acidaminococcaceae</taxon>
        <taxon>Acidaminococcus</taxon>
    </lineage>
</organism>
<dbReference type="Proteomes" id="UP000182379">
    <property type="component" value="Unassembled WGS sequence"/>
</dbReference>
<evidence type="ECO:0000313" key="2">
    <source>
        <dbReference type="Proteomes" id="UP000182379"/>
    </source>
</evidence>
<accession>A0A1H3A427</accession>
<protein>
    <submittedName>
        <fullName evidence="1">Uncharacterized protein</fullName>
    </submittedName>
</protein>
<proteinExistence type="predicted"/>
<dbReference type="OMA" id="YLDSHET"/>
<gene>
    <name evidence="1" type="ORF">SAMN05216495_11826</name>
</gene>
<reference evidence="1 2" key="1">
    <citation type="submission" date="2016-10" db="EMBL/GenBank/DDBJ databases">
        <authorList>
            <person name="Varghese N."/>
            <person name="Submissions S."/>
        </authorList>
    </citation>
    <scope>NUCLEOTIDE SEQUENCE [LARGE SCALE GENOMIC DNA]</scope>
    <source>
        <strain evidence="1 2">WCC6</strain>
    </source>
</reference>
<dbReference type="GeneID" id="78334051"/>
<dbReference type="AlphaFoldDB" id="A0A1H3A427"/>
<dbReference type="RefSeq" id="WP_012937695.1">
    <property type="nucleotide sequence ID" value="NZ_CALAKB010000013.1"/>
</dbReference>
<evidence type="ECO:0000313" key="1">
    <source>
        <dbReference type="EMBL" id="SDX24447.1"/>
    </source>
</evidence>
<dbReference type="EMBL" id="FNOP01000018">
    <property type="protein sequence ID" value="SDX24447.1"/>
    <property type="molecule type" value="Genomic_DNA"/>
</dbReference>